<gene>
    <name evidence="3" type="ORF">EOI86_18590</name>
</gene>
<evidence type="ECO:0000313" key="3">
    <source>
        <dbReference type="EMBL" id="RVU34849.1"/>
    </source>
</evidence>
<dbReference type="InterPro" id="IPR036291">
    <property type="entry name" value="NAD(P)-bd_dom_sf"/>
</dbReference>
<dbReference type="Proteomes" id="UP000287447">
    <property type="component" value="Unassembled WGS sequence"/>
</dbReference>
<dbReference type="PANTHER" id="PTHR42760">
    <property type="entry name" value="SHORT-CHAIN DEHYDROGENASES/REDUCTASES FAMILY MEMBER"/>
    <property type="match status" value="1"/>
</dbReference>
<dbReference type="PANTHER" id="PTHR42760:SF115">
    <property type="entry name" value="3-OXOACYL-[ACYL-CARRIER-PROTEIN] REDUCTASE FABG"/>
    <property type="match status" value="1"/>
</dbReference>
<protein>
    <submittedName>
        <fullName evidence="3">SDR family oxidoreductase</fullName>
    </submittedName>
</protein>
<dbReference type="Gene3D" id="3.40.50.720">
    <property type="entry name" value="NAD(P)-binding Rossmann-like Domain"/>
    <property type="match status" value="1"/>
</dbReference>
<accession>A0A3S2VL98</accession>
<dbReference type="AlphaFoldDB" id="A0A3S2VL98"/>
<reference evidence="4" key="1">
    <citation type="submission" date="2019-01" db="EMBL/GenBank/DDBJ databases">
        <title>Gri0909 isolated from a small marine red alga.</title>
        <authorList>
            <person name="Kim J."/>
            <person name="Jeong S.E."/>
            <person name="Jeon C.O."/>
        </authorList>
    </citation>
    <scope>NUCLEOTIDE SEQUENCE [LARGE SCALE GENOMIC DNA]</scope>
    <source>
        <strain evidence="4">Gri0909</strain>
    </source>
</reference>
<dbReference type="PRINTS" id="PR00081">
    <property type="entry name" value="GDHRDH"/>
</dbReference>
<dbReference type="SUPFAM" id="SSF51735">
    <property type="entry name" value="NAD(P)-binding Rossmann-fold domains"/>
    <property type="match status" value="1"/>
</dbReference>
<keyword evidence="4" id="KW-1185">Reference proteome</keyword>
<dbReference type="Pfam" id="PF13561">
    <property type="entry name" value="adh_short_C2"/>
    <property type="match status" value="1"/>
</dbReference>
<evidence type="ECO:0000313" key="4">
    <source>
        <dbReference type="Proteomes" id="UP000287447"/>
    </source>
</evidence>
<dbReference type="InterPro" id="IPR020904">
    <property type="entry name" value="Sc_DH/Rdtase_CS"/>
</dbReference>
<keyword evidence="2" id="KW-0560">Oxidoreductase</keyword>
<organism evidence="3 4">
    <name type="scientific">Hwanghaeella grinnelliae</name>
    <dbReference type="NCBI Taxonomy" id="2500179"/>
    <lineage>
        <taxon>Bacteria</taxon>
        <taxon>Pseudomonadati</taxon>
        <taxon>Pseudomonadota</taxon>
        <taxon>Alphaproteobacteria</taxon>
        <taxon>Rhodospirillales</taxon>
        <taxon>Rhodospirillaceae</taxon>
        <taxon>Hwanghaeella</taxon>
    </lineage>
</organism>
<dbReference type="PRINTS" id="PR00080">
    <property type="entry name" value="SDRFAMILY"/>
</dbReference>
<dbReference type="InterPro" id="IPR002347">
    <property type="entry name" value="SDR_fam"/>
</dbReference>
<evidence type="ECO:0000256" key="1">
    <source>
        <dbReference type="ARBA" id="ARBA00006484"/>
    </source>
</evidence>
<dbReference type="PROSITE" id="PS00061">
    <property type="entry name" value="ADH_SHORT"/>
    <property type="match status" value="1"/>
</dbReference>
<dbReference type="GO" id="GO:0016616">
    <property type="term" value="F:oxidoreductase activity, acting on the CH-OH group of donors, NAD or NADP as acceptor"/>
    <property type="evidence" value="ECO:0007669"/>
    <property type="project" value="TreeGrafter"/>
</dbReference>
<dbReference type="EMBL" id="SADE01000003">
    <property type="protein sequence ID" value="RVU34849.1"/>
    <property type="molecule type" value="Genomic_DNA"/>
</dbReference>
<dbReference type="CDD" id="cd05233">
    <property type="entry name" value="SDR_c"/>
    <property type="match status" value="1"/>
</dbReference>
<sequence>MALSISINRDIAIYRPNVNPQGEILCRLAGAKKWVQVTGISITHRTKGRKDKMSANFGLEGRTALIIGGSSGIGREIALGYHDAGATVLIAGRSQEKLNAVAAELGQQGDKTVAYAVEARDIEQLRTLRENVGQDHGGVDILVNCQGTTAIKPALELTESEYDDILDTNLKSLFFACTLFGEDMMARGGDGGCSIINIASLASHNGWSRAAAYSASKWGVVGITKSFAAEWGMAGVRVNAIAPGFFMTDLNRAKMPEERKAEARRRAAMNRMGELKELVGAAVYLASSASGFVTGSVLNVDGGYLASGI</sequence>
<evidence type="ECO:0000256" key="2">
    <source>
        <dbReference type="ARBA" id="ARBA00023002"/>
    </source>
</evidence>
<proteinExistence type="inferred from homology"/>
<comment type="similarity">
    <text evidence="1">Belongs to the short-chain dehydrogenases/reductases (SDR) family.</text>
</comment>
<comment type="caution">
    <text evidence="3">The sequence shown here is derived from an EMBL/GenBank/DDBJ whole genome shotgun (WGS) entry which is preliminary data.</text>
</comment>
<dbReference type="FunFam" id="3.40.50.720:FF:000084">
    <property type="entry name" value="Short-chain dehydrogenase reductase"/>
    <property type="match status" value="1"/>
</dbReference>
<name>A0A3S2VL98_9PROT</name>